<dbReference type="PANTHER" id="PTHR10683:SF31">
    <property type="entry name" value="TRANSALDOLASE"/>
    <property type="match status" value="1"/>
</dbReference>
<comment type="caution">
    <text evidence="12">The sequence shown here is derived from an EMBL/GenBank/DDBJ whole genome shotgun (WGS) entry which is preliminary data.</text>
</comment>
<dbReference type="NCBIfam" id="NF002881">
    <property type="entry name" value="PRK03343.1"/>
    <property type="match status" value="1"/>
</dbReference>
<dbReference type="SUPFAM" id="SSF51569">
    <property type="entry name" value="Aldolase"/>
    <property type="match status" value="1"/>
</dbReference>
<gene>
    <name evidence="11" type="primary">tal</name>
    <name evidence="12" type="ORF">FB473_002121</name>
</gene>
<comment type="similarity">
    <text evidence="4 11">Belongs to the transaldolase family. Type 2 subfamily.</text>
</comment>
<dbReference type="Proteomes" id="UP000749311">
    <property type="component" value="Unassembled WGS sequence"/>
</dbReference>
<keyword evidence="8 11" id="KW-0570">Pentose shunt</keyword>
<reference evidence="12 13" key="1">
    <citation type="submission" date="2020-02" db="EMBL/GenBank/DDBJ databases">
        <title>Sequencing the genomes of 1000 actinobacteria strains.</title>
        <authorList>
            <person name="Klenk H.-P."/>
        </authorList>
    </citation>
    <scope>NUCLEOTIDE SEQUENCE [LARGE SCALE GENOMIC DNA]</scope>
    <source>
        <strain evidence="12 13">DSM 19609</strain>
    </source>
</reference>
<evidence type="ECO:0000256" key="7">
    <source>
        <dbReference type="ARBA" id="ARBA00022679"/>
    </source>
</evidence>
<evidence type="ECO:0000256" key="9">
    <source>
        <dbReference type="ARBA" id="ARBA00023270"/>
    </source>
</evidence>
<evidence type="ECO:0000313" key="13">
    <source>
        <dbReference type="Proteomes" id="UP000749311"/>
    </source>
</evidence>
<dbReference type="InterPro" id="IPR001585">
    <property type="entry name" value="TAL/FSA"/>
</dbReference>
<dbReference type="RefSeq" id="WP_167167235.1">
    <property type="nucleotide sequence ID" value="NZ_BAAAOO010000007.1"/>
</dbReference>
<dbReference type="InterPro" id="IPR018225">
    <property type="entry name" value="Transaldolase_AS"/>
</dbReference>
<dbReference type="PIRSF" id="PIRSF036915">
    <property type="entry name" value="Trnald_Bac_Plnt"/>
    <property type="match status" value="1"/>
</dbReference>
<dbReference type="HAMAP" id="MF_00493">
    <property type="entry name" value="Transaldolase_2"/>
    <property type="match status" value="1"/>
</dbReference>
<evidence type="ECO:0000256" key="2">
    <source>
        <dbReference type="ARBA" id="ARBA00004496"/>
    </source>
</evidence>
<dbReference type="Pfam" id="PF00923">
    <property type="entry name" value="TAL_FSA"/>
    <property type="match status" value="1"/>
</dbReference>
<dbReference type="PANTHER" id="PTHR10683">
    <property type="entry name" value="TRANSALDOLASE"/>
    <property type="match status" value="1"/>
</dbReference>
<keyword evidence="9 11" id="KW-0704">Schiff base</keyword>
<evidence type="ECO:0000256" key="11">
    <source>
        <dbReference type="HAMAP-Rule" id="MF_00493"/>
    </source>
</evidence>
<dbReference type="EMBL" id="JAAMOZ010000001">
    <property type="protein sequence ID" value="NIH57476.1"/>
    <property type="molecule type" value="Genomic_DNA"/>
</dbReference>
<comment type="catalytic activity">
    <reaction evidence="10 11">
        <text>D-sedoheptulose 7-phosphate + D-glyceraldehyde 3-phosphate = D-erythrose 4-phosphate + beta-D-fructose 6-phosphate</text>
        <dbReference type="Rhea" id="RHEA:17053"/>
        <dbReference type="ChEBI" id="CHEBI:16897"/>
        <dbReference type="ChEBI" id="CHEBI:57483"/>
        <dbReference type="ChEBI" id="CHEBI:57634"/>
        <dbReference type="ChEBI" id="CHEBI:59776"/>
        <dbReference type="EC" id="2.2.1.2"/>
    </reaction>
</comment>
<comment type="pathway">
    <text evidence="3 11">Carbohydrate degradation; pentose phosphate pathway; D-glyceraldehyde 3-phosphate and beta-D-fructose 6-phosphate from D-ribose 5-phosphate and D-xylulose 5-phosphate (non-oxidative stage): step 2/3.</text>
</comment>
<dbReference type="NCBIfam" id="TIGR00876">
    <property type="entry name" value="tal_mycobact"/>
    <property type="match status" value="1"/>
</dbReference>
<dbReference type="GO" id="GO:0004801">
    <property type="term" value="F:transaldolase activity"/>
    <property type="evidence" value="ECO:0007669"/>
    <property type="project" value="UniProtKB-EC"/>
</dbReference>
<protein>
    <recommendedName>
        <fullName evidence="5 11">Transaldolase</fullName>
        <ecNumber evidence="5 11">2.2.1.2</ecNumber>
    </recommendedName>
</protein>
<evidence type="ECO:0000256" key="4">
    <source>
        <dbReference type="ARBA" id="ARBA00008426"/>
    </source>
</evidence>
<evidence type="ECO:0000256" key="8">
    <source>
        <dbReference type="ARBA" id="ARBA00023126"/>
    </source>
</evidence>
<evidence type="ECO:0000256" key="10">
    <source>
        <dbReference type="ARBA" id="ARBA00048810"/>
    </source>
</evidence>
<proteinExistence type="inferred from homology"/>
<evidence type="ECO:0000256" key="6">
    <source>
        <dbReference type="ARBA" id="ARBA00022490"/>
    </source>
</evidence>
<dbReference type="PROSITE" id="PS01054">
    <property type="entry name" value="TRANSALDOLASE_1"/>
    <property type="match status" value="1"/>
</dbReference>
<evidence type="ECO:0000256" key="5">
    <source>
        <dbReference type="ARBA" id="ARBA00013151"/>
    </source>
</evidence>
<name>A0ABX0SL85_9ACTN</name>
<comment type="subcellular location">
    <subcellularLocation>
        <location evidence="2 11">Cytoplasm</location>
    </subcellularLocation>
</comment>
<organism evidence="12 13">
    <name type="scientific">Brooklawnia cerclae</name>
    <dbReference type="NCBI Taxonomy" id="349934"/>
    <lineage>
        <taxon>Bacteria</taxon>
        <taxon>Bacillati</taxon>
        <taxon>Actinomycetota</taxon>
        <taxon>Actinomycetes</taxon>
        <taxon>Propionibacteriales</taxon>
        <taxon>Propionibacteriaceae</taxon>
        <taxon>Brooklawnia</taxon>
    </lineage>
</organism>
<keyword evidence="6 11" id="KW-0963">Cytoplasm</keyword>
<evidence type="ECO:0000313" key="12">
    <source>
        <dbReference type="EMBL" id="NIH57476.1"/>
    </source>
</evidence>
<dbReference type="CDD" id="cd00955">
    <property type="entry name" value="Transaldolase_like"/>
    <property type="match status" value="1"/>
</dbReference>
<dbReference type="InterPro" id="IPR004732">
    <property type="entry name" value="Transaldolase_2"/>
</dbReference>
<keyword evidence="13" id="KW-1185">Reference proteome</keyword>
<evidence type="ECO:0000256" key="1">
    <source>
        <dbReference type="ARBA" id="ARBA00003518"/>
    </source>
</evidence>
<accession>A0ABX0SL85</accession>
<sequence length="367" mass="39022">MNQNLQALQDAGVSIWLDDLSRQMIRSGELSSYITDKAVTGVTTNPSIFAAAFQDLSQYGAELSQLKADSVDVEEAIRRLTSRDVAEACRLFTDAYATSAGYDGRVSIEVAPTLAMDTAATIEQAAALHELVGEPNVLIKIPATQAGIPAIRATVAAGISVNVTLIFSIDRYHEVMDAYIAGLEDALAAGRDISTIHSVASFFVSRVDSEIDKRLNDIGTPAALALRGRSAVANARLAFKAYEEVFGSARFTALAAKGANVQRPLWASTSVKNPDYDDTMYVAQLVARPTVNTMPANTLAAFADHGIVSGDTITPNLDDAAQVLDEVQAQGIDLAEVCDKLEHEGVDKFVVSWTGLVEGVTVALARA</sequence>
<dbReference type="EC" id="2.2.1.2" evidence="5 11"/>
<keyword evidence="7 11" id="KW-0808">Transferase</keyword>
<feature type="active site" description="Schiff-base intermediate with substrate" evidence="11">
    <location>
        <position position="140"/>
    </location>
</feature>
<comment type="function">
    <text evidence="1 11">Transaldolase is important for the balance of metabolites in the pentose-phosphate pathway.</text>
</comment>
<dbReference type="InterPro" id="IPR013785">
    <property type="entry name" value="Aldolase_TIM"/>
</dbReference>
<dbReference type="Gene3D" id="3.20.20.70">
    <property type="entry name" value="Aldolase class I"/>
    <property type="match status" value="1"/>
</dbReference>
<evidence type="ECO:0000256" key="3">
    <source>
        <dbReference type="ARBA" id="ARBA00004857"/>
    </source>
</evidence>